<dbReference type="CDD" id="cd03008">
    <property type="entry name" value="TryX_like_RdCVF"/>
    <property type="match status" value="1"/>
</dbReference>
<evidence type="ECO:0000313" key="2">
    <source>
        <dbReference type="Ensembl" id="ENSMODP00000057793.1"/>
    </source>
</evidence>
<dbReference type="PANTHER" id="PTHR47109:SF1">
    <property type="entry name" value="NUCLEOREDOXIN-LIKE PROTEIN 1"/>
    <property type="match status" value="1"/>
</dbReference>
<dbReference type="Proteomes" id="UP000002280">
    <property type="component" value="Chromosome 3"/>
</dbReference>
<reference evidence="2 3" key="1">
    <citation type="journal article" date="2007" name="Nature">
        <title>Genome of the marsupial Monodelphis domestica reveals innovation in non-coding sequences.</title>
        <authorList>
            <person name="Mikkelsen T.S."/>
            <person name="Wakefield M.J."/>
            <person name="Aken B."/>
            <person name="Amemiya C.T."/>
            <person name="Chang J.L."/>
            <person name="Duke S."/>
            <person name="Garber M."/>
            <person name="Gentles A.J."/>
            <person name="Goodstadt L."/>
            <person name="Heger A."/>
            <person name="Jurka J."/>
            <person name="Kamal M."/>
            <person name="Mauceli E."/>
            <person name="Searle S.M."/>
            <person name="Sharpe T."/>
            <person name="Baker M.L."/>
            <person name="Batzer M.A."/>
            <person name="Benos P.V."/>
            <person name="Belov K."/>
            <person name="Clamp M."/>
            <person name="Cook A."/>
            <person name="Cuff J."/>
            <person name="Das R."/>
            <person name="Davidow L."/>
            <person name="Deakin J.E."/>
            <person name="Fazzari M.J."/>
            <person name="Glass J.L."/>
            <person name="Grabherr M."/>
            <person name="Greally J.M."/>
            <person name="Gu W."/>
            <person name="Hore T.A."/>
            <person name="Huttley G.A."/>
            <person name="Kleber M."/>
            <person name="Jirtle R.L."/>
            <person name="Koina E."/>
            <person name="Lee J.T."/>
            <person name="Mahony S."/>
            <person name="Marra M.A."/>
            <person name="Miller R.D."/>
            <person name="Nicholls R.D."/>
            <person name="Oda M."/>
            <person name="Papenfuss A.T."/>
            <person name="Parra Z.E."/>
            <person name="Pollock D.D."/>
            <person name="Ray D.A."/>
            <person name="Schein J.E."/>
            <person name="Speed T.P."/>
            <person name="Thompson K."/>
            <person name="VandeBerg J.L."/>
            <person name="Wade C.M."/>
            <person name="Walker J.A."/>
            <person name="Waters P.D."/>
            <person name="Webber C."/>
            <person name="Weidman J.R."/>
            <person name="Xie X."/>
            <person name="Zody M.C."/>
            <person name="Baldwin J."/>
            <person name="Abdouelleil A."/>
            <person name="Abdulkadir J."/>
            <person name="Abebe A."/>
            <person name="Abera B."/>
            <person name="Abreu J."/>
            <person name="Acer S.C."/>
            <person name="Aftuck L."/>
            <person name="Alexander A."/>
            <person name="An P."/>
            <person name="Anderson E."/>
            <person name="Anderson S."/>
            <person name="Arachi H."/>
            <person name="Azer M."/>
            <person name="Bachantsang P."/>
            <person name="Barry A."/>
            <person name="Bayul T."/>
            <person name="Berlin A."/>
            <person name="Bessette D."/>
            <person name="Bloom T."/>
            <person name="Bloom T."/>
            <person name="Boguslavskiy L."/>
            <person name="Bonnet C."/>
            <person name="Boukhgalter B."/>
            <person name="Bourzgui I."/>
            <person name="Brown A."/>
            <person name="Cahill P."/>
            <person name="Channer S."/>
            <person name="Cheshatsang Y."/>
            <person name="Chuda L."/>
            <person name="Citroen M."/>
            <person name="Collymore A."/>
            <person name="Cooke P."/>
            <person name="Costello M."/>
            <person name="D'Aco K."/>
            <person name="Daza R."/>
            <person name="De Haan G."/>
            <person name="DeGray S."/>
            <person name="DeMaso C."/>
            <person name="Dhargay N."/>
            <person name="Dooley K."/>
            <person name="Dooley E."/>
            <person name="Doricent M."/>
            <person name="Dorje P."/>
            <person name="Dorjee K."/>
            <person name="Dupes A."/>
            <person name="Elong R."/>
            <person name="Falk J."/>
            <person name="Farina A."/>
            <person name="Faro S."/>
            <person name="Ferguson D."/>
            <person name="Fisher S."/>
            <person name="Foley C.D."/>
            <person name="Franke A."/>
            <person name="Friedrich D."/>
            <person name="Gadbois L."/>
            <person name="Gearin G."/>
            <person name="Gearin C.R."/>
            <person name="Giannoukos G."/>
            <person name="Goode T."/>
            <person name="Graham J."/>
            <person name="Grandbois E."/>
            <person name="Grewal S."/>
            <person name="Gyaltsen K."/>
            <person name="Hafez N."/>
            <person name="Hagos B."/>
            <person name="Hall J."/>
            <person name="Henson C."/>
            <person name="Hollinger A."/>
            <person name="Honan T."/>
            <person name="Huard M.D."/>
            <person name="Hughes L."/>
            <person name="Hurhula B."/>
            <person name="Husby M.E."/>
            <person name="Kamat A."/>
            <person name="Kanga B."/>
            <person name="Kashin S."/>
            <person name="Khazanovich D."/>
            <person name="Kisner P."/>
            <person name="Lance K."/>
            <person name="Lara M."/>
            <person name="Lee W."/>
            <person name="Lennon N."/>
            <person name="Letendre F."/>
            <person name="LeVine R."/>
            <person name="Lipovsky A."/>
            <person name="Liu X."/>
            <person name="Liu J."/>
            <person name="Liu S."/>
            <person name="Lokyitsang T."/>
            <person name="Lokyitsang Y."/>
            <person name="Lubonja R."/>
            <person name="Lui A."/>
            <person name="MacDonald P."/>
            <person name="Magnisalis V."/>
            <person name="Maru K."/>
            <person name="Matthews C."/>
            <person name="McCusker W."/>
            <person name="McDonough S."/>
            <person name="Mehta T."/>
            <person name="Meldrim J."/>
            <person name="Meneus L."/>
            <person name="Mihai O."/>
            <person name="Mihalev A."/>
            <person name="Mihova T."/>
            <person name="Mittelman R."/>
            <person name="Mlenga V."/>
            <person name="Montmayeur A."/>
            <person name="Mulrain L."/>
            <person name="Navidi A."/>
            <person name="Naylor J."/>
            <person name="Negash T."/>
            <person name="Nguyen T."/>
            <person name="Nguyen N."/>
            <person name="Nicol R."/>
            <person name="Norbu C."/>
            <person name="Norbu N."/>
            <person name="Novod N."/>
            <person name="O'Neill B."/>
            <person name="Osman S."/>
            <person name="Markiewicz E."/>
            <person name="Oyono O.L."/>
            <person name="Patti C."/>
            <person name="Phunkhang P."/>
            <person name="Pierre F."/>
            <person name="Priest M."/>
            <person name="Raghuraman S."/>
            <person name="Rege F."/>
            <person name="Reyes R."/>
            <person name="Rise C."/>
            <person name="Rogov P."/>
            <person name="Ross K."/>
            <person name="Ryan E."/>
            <person name="Settipalli S."/>
            <person name="Shea T."/>
            <person name="Sherpa N."/>
            <person name="Shi L."/>
            <person name="Shih D."/>
            <person name="Sparrow T."/>
            <person name="Spaulding J."/>
            <person name="Stalker J."/>
            <person name="Stange-Thomann N."/>
            <person name="Stavropoulos S."/>
            <person name="Stone C."/>
            <person name="Strader C."/>
            <person name="Tesfaye S."/>
            <person name="Thomson T."/>
            <person name="Thoulutsang Y."/>
            <person name="Thoulutsang D."/>
            <person name="Topham K."/>
            <person name="Topping I."/>
            <person name="Tsamla T."/>
            <person name="Vassiliev H."/>
            <person name="Vo A."/>
            <person name="Wangchuk T."/>
            <person name="Wangdi T."/>
            <person name="Weiand M."/>
            <person name="Wilkinson J."/>
            <person name="Wilson A."/>
            <person name="Yadav S."/>
            <person name="Young G."/>
            <person name="Yu Q."/>
            <person name="Zembek L."/>
            <person name="Zhong D."/>
            <person name="Zimmer A."/>
            <person name="Zwirko Z."/>
            <person name="Jaffe D.B."/>
            <person name="Alvarez P."/>
            <person name="Brockman W."/>
            <person name="Butler J."/>
            <person name="Chin C."/>
            <person name="Gnerre S."/>
            <person name="MacCallum I."/>
            <person name="Graves J.A."/>
            <person name="Ponting C.P."/>
            <person name="Breen M."/>
            <person name="Samollow P.B."/>
            <person name="Lander E.S."/>
            <person name="Lindblad-Toh K."/>
        </authorList>
    </citation>
    <scope>NUCLEOTIDE SEQUENCE [LARGE SCALE GENOMIC DNA]</scope>
</reference>
<dbReference type="GeneTree" id="ENSGT00940000161246"/>
<dbReference type="InterPro" id="IPR012336">
    <property type="entry name" value="Thioredoxin-like_fold"/>
</dbReference>
<dbReference type="SUPFAM" id="SSF52833">
    <property type="entry name" value="Thioredoxin-like"/>
    <property type="match status" value="1"/>
</dbReference>
<dbReference type="PROSITE" id="PS51352">
    <property type="entry name" value="THIOREDOXIN_2"/>
    <property type="match status" value="1"/>
</dbReference>
<name>A0A5F8HD85_MONDO</name>
<dbReference type="InParanoid" id="A0A5F8HD85"/>
<dbReference type="GO" id="GO:0045494">
    <property type="term" value="P:photoreceptor cell maintenance"/>
    <property type="evidence" value="ECO:0007669"/>
    <property type="project" value="Ensembl"/>
</dbReference>
<keyword evidence="3" id="KW-1185">Reference proteome</keyword>
<organism evidence="2 3">
    <name type="scientific">Monodelphis domestica</name>
    <name type="common">Gray short-tailed opossum</name>
    <dbReference type="NCBI Taxonomy" id="13616"/>
    <lineage>
        <taxon>Eukaryota</taxon>
        <taxon>Metazoa</taxon>
        <taxon>Chordata</taxon>
        <taxon>Craniata</taxon>
        <taxon>Vertebrata</taxon>
        <taxon>Euteleostomi</taxon>
        <taxon>Mammalia</taxon>
        <taxon>Metatheria</taxon>
        <taxon>Didelphimorphia</taxon>
        <taxon>Didelphidae</taxon>
        <taxon>Monodelphis</taxon>
    </lineage>
</organism>
<accession>A0A5F8HD85</accession>
<dbReference type="AlphaFoldDB" id="A0A5F8HD85"/>
<proteinExistence type="predicted"/>
<dbReference type="Ensembl" id="ENSMODT00000079810.1">
    <property type="protein sequence ID" value="ENSMODP00000057793.1"/>
    <property type="gene ID" value="ENSMODG00000004441.4"/>
</dbReference>
<reference evidence="2" key="2">
    <citation type="submission" date="2025-08" db="UniProtKB">
        <authorList>
            <consortium name="Ensembl"/>
        </authorList>
    </citation>
    <scope>IDENTIFICATION</scope>
</reference>
<evidence type="ECO:0000259" key="1">
    <source>
        <dbReference type="PROSITE" id="PS51352"/>
    </source>
</evidence>
<protein>
    <submittedName>
        <fullName evidence="2">Nucleoredoxin like 1</fullName>
    </submittedName>
</protein>
<dbReference type="InterPro" id="IPR036249">
    <property type="entry name" value="Thioredoxin-like_sf"/>
</dbReference>
<sequence>MVTLTLFTTSPSSVLLIVSQKAGFSALSEKACLRTGLWEPGRTGMATLFTGKILIRNNSDGDEVDTEQELSLRLDNRVLLLYFGAGECPQCQTFAPILKDFFVKLTDEFYVNRASQIALVYISQDQTKEQQDSFLRDMPRKWLFLPFQDELKRDLGRMFAVDHIPMVVVLKPSGEVVTRDAVEEIGRLGPACFWNWQEASEVIDRNFLTAEDFDDLAPRSLTDPIRRLKYKIEKGILRSPTAQDDNISIIELGHTINWTDDLMVSHNS</sequence>
<dbReference type="FunCoup" id="A0A5F8HD85">
    <property type="interactions" value="5"/>
</dbReference>
<dbReference type="STRING" id="13616.ENSMODP00000057793"/>
<dbReference type="PANTHER" id="PTHR47109">
    <property type="entry name" value="NUCLEOREDOXIN-LIKE PROTEIN 1"/>
    <property type="match status" value="1"/>
</dbReference>
<dbReference type="Bgee" id="ENSMODG00000004441">
    <property type="expression patterns" value="Expressed in testis and 18 other cell types or tissues"/>
</dbReference>
<dbReference type="Pfam" id="PF13905">
    <property type="entry name" value="Thioredoxin_8"/>
    <property type="match status" value="1"/>
</dbReference>
<dbReference type="Gene3D" id="3.40.30.10">
    <property type="entry name" value="Glutaredoxin"/>
    <property type="match status" value="1"/>
</dbReference>
<evidence type="ECO:0000313" key="3">
    <source>
        <dbReference type="Proteomes" id="UP000002280"/>
    </source>
</evidence>
<reference evidence="2" key="3">
    <citation type="submission" date="2025-09" db="UniProtKB">
        <authorList>
            <consortium name="Ensembl"/>
        </authorList>
    </citation>
    <scope>IDENTIFICATION</scope>
</reference>
<dbReference type="InterPro" id="IPR029520">
    <property type="entry name" value="RdCVF"/>
</dbReference>
<feature type="domain" description="Thioredoxin" evidence="1">
    <location>
        <begin position="33"/>
        <end position="187"/>
    </location>
</feature>
<dbReference type="InterPro" id="IPR013766">
    <property type="entry name" value="Thioredoxin_domain"/>
</dbReference>